<comment type="caution">
    <text evidence="7">The sequence shown here is derived from an EMBL/GenBank/DDBJ whole genome shotgun (WGS) entry which is preliminary data.</text>
</comment>
<evidence type="ECO:0000256" key="4">
    <source>
        <dbReference type="ARBA" id="ARBA00023136"/>
    </source>
</evidence>
<dbReference type="OrthoDB" id="3701077at2"/>
<reference evidence="7 8" key="1">
    <citation type="submission" date="2018-11" db="EMBL/GenBank/DDBJ databases">
        <title>The genome draft of YIM 96095.</title>
        <authorList>
            <person name="Tang S.-K."/>
            <person name="Chunyu W.-X."/>
            <person name="Feng Y.-Z."/>
        </authorList>
    </citation>
    <scope>NUCLEOTIDE SEQUENCE [LARGE SCALE GENOMIC DNA]</scope>
    <source>
        <strain evidence="7 8">YIM 96095</strain>
    </source>
</reference>
<dbReference type="Proteomes" id="UP000269198">
    <property type="component" value="Unassembled WGS sequence"/>
</dbReference>
<dbReference type="GO" id="GO:0012505">
    <property type="term" value="C:endomembrane system"/>
    <property type="evidence" value="ECO:0007669"/>
    <property type="project" value="UniProtKB-SubCell"/>
</dbReference>
<feature type="domain" description="DUF202" evidence="6">
    <location>
        <begin position="5"/>
        <end position="76"/>
    </location>
</feature>
<evidence type="ECO:0000256" key="5">
    <source>
        <dbReference type="SAM" id="Phobius"/>
    </source>
</evidence>
<keyword evidence="8" id="KW-1185">Reference proteome</keyword>
<proteinExistence type="predicted"/>
<feature type="transmembrane region" description="Helical" evidence="5">
    <location>
        <begin position="48"/>
        <end position="67"/>
    </location>
</feature>
<dbReference type="AlphaFoldDB" id="A0A3N0E917"/>
<accession>A0A3N0E917</accession>
<evidence type="ECO:0000313" key="7">
    <source>
        <dbReference type="EMBL" id="RNL84328.1"/>
    </source>
</evidence>
<feature type="transmembrane region" description="Helical" evidence="5">
    <location>
        <begin position="96"/>
        <end position="118"/>
    </location>
</feature>
<dbReference type="InterPro" id="IPR003807">
    <property type="entry name" value="DUF202"/>
</dbReference>
<dbReference type="Pfam" id="PF02656">
    <property type="entry name" value="DUF202"/>
    <property type="match status" value="1"/>
</dbReference>
<sequence length="119" mass="12927">MRMRDPALQPERTLLSWQRTIAVTIVVALLYLRHPSQAEEPAMAGFEQLYRVAVTVGVMAMSGVLIVHVRRRWKRADAETRDGAGGRVMAPLARPWALSFVSAGVAVFGSLVAAGAVLT</sequence>
<evidence type="ECO:0000256" key="3">
    <source>
        <dbReference type="ARBA" id="ARBA00022989"/>
    </source>
</evidence>
<evidence type="ECO:0000259" key="6">
    <source>
        <dbReference type="Pfam" id="PF02656"/>
    </source>
</evidence>
<evidence type="ECO:0000256" key="1">
    <source>
        <dbReference type="ARBA" id="ARBA00004127"/>
    </source>
</evidence>
<name>A0A3N0E917_9ACTN</name>
<comment type="subcellular location">
    <subcellularLocation>
        <location evidence="1">Endomembrane system</location>
        <topology evidence="1">Multi-pass membrane protein</topology>
    </subcellularLocation>
</comment>
<keyword evidence="2 5" id="KW-0812">Transmembrane</keyword>
<organism evidence="7 8">
    <name type="scientific">Halostreptopolyspora alba</name>
    <dbReference type="NCBI Taxonomy" id="2487137"/>
    <lineage>
        <taxon>Bacteria</taxon>
        <taxon>Bacillati</taxon>
        <taxon>Actinomycetota</taxon>
        <taxon>Actinomycetes</taxon>
        <taxon>Streptosporangiales</taxon>
        <taxon>Nocardiopsidaceae</taxon>
        <taxon>Halostreptopolyspora</taxon>
    </lineage>
</organism>
<dbReference type="EMBL" id="RJMB01000011">
    <property type="protein sequence ID" value="RNL84328.1"/>
    <property type="molecule type" value="Genomic_DNA"/>
</dbReference>
<evidence type="ECO:0000256" key="2">
    <source>
        <dbReference type="ARBA" id="ARBA00022692"/>
    </source>
</evidence>
<dbReference type="RefSeq" id="WP_123201499.1">
    <property type="nucleotide sequence ID" value="NZ_RJMB01000011.1"/>
</dbReference>
<keyword evidence="3 5" id="KW-1133">Transmembrane helix</keyword>
<protein>
    <submittedName>
        <fullName evidence="7">DUF202 domain-containing protein</fullName>
    </submittedName>
</protein>
<keyword evidence="4 5" id="KW-0472">Membrane</keyword>
<gene>
    <name evidence="7" type="ORF">EFW17_12265</name>
</gene>
<evidence type="ECO:0000313" key="8">
    <source>
        <dbReference type="Proteomes" id="UP000269198"/>
    </source>
</evidence>